<feature type="region of interest" description="Disordered" evidence="1">
    <location>
        <begin position="1"/>
        <end position="47"/>
    </location>
</feature>
<sequence length="344" mass="39150">MRGNLSRKRDAAAAAATSTDDSSPVTPAASNSLTAPRNLPSAPIVRPPIRPFTAASQVIPSLDREMSGTREAPLPPTTDGIDYDQASKWASIPLLDVLADEKGRQLFRCFLHQALAEENLSFYEAVEELKKMTDPAERKNQCAEILELFAPYLNISANAMQKIQKTAQSDNPDPAAFVQATKEVFRLLDSDQFPRFRRSELYLQYLEDLLPRSEAEKWTVSFESLLANQVGRYRFRQFLRHIHAEENLRFWEAVSEFRATKNKSAAMANMGKQIQRQYLIEGSSNEVFLPFAVRQSVEQQLSGDKTVDRTLFDEAIKHVEQVLRNDPYVRFLQSPEYLELFDKK</sequence>
<dbReference type="InterPro" id="IPR044926">
    <property type="entry name" value="RGS_subdomain_2"/>
</dbReference>
<dbReference type="InterPro" id="IPR036305">
    <property type="entry name" value="RGS_sf"/>
</dbReference>
<reference evidence="4" key="1">
    <citation type="submission" date="2022-11" db="UniProtKB">
        <authorList>
            <consortium name="WormBaseParasite"/>
        </authorList>
    </citation>
    <scope>IDENTIFICATION</scope>
</reference>
<dbReference type="WBParaSite" id="PSAMB.scaffold2206size24605.g16799.t1">
    <property type="protein sequence ID" value="PSAMB.scaffold2206size24605.g16799.t1"/>
    <property type="gene ID" value="PSAMB.scaffold2206size24605.g16799"/>
</dbReference>
<dbReference type="Proteomes" id="UP000887566">
    <property type="component" value="Unplaced"/>
</dbReference>
<dbReference type="SMART" id="SM00315">
    <property type="entry name" value="RGS"/>
    <property type="match status" value="2"/>
</dbReference>
<dbReference type="Gene3D" id="1.10.167.10">
    <property type="entry name" value="Regulator of G-protein Signalling 4, domain 2"/>
    <property type="match status" value="2"/>
</dbReference>
<organism evidence="3 4">
    <name type="scientific">Plectus sambesii</name>
    <dbReference type="NCBI Taxonomy" id="2011161"/>
    <lineage>
        <taxon>Eukaryota</taxon>
        <taxon>Metazoa</taxon>
        <taxon>Ecdysozoa</taxon>
        <taxon>Nematoda</taxon>
        <taxon>Chromadorea</taxon>
        <taxon>Plectida</taxon>
        <taxon>Plectina</taxon>
        <taxon>Plectoidea</taxon>
        <taxon>Plectidae</taxon>
        <taxon>Plectus</taxon>
    </lineage>
</organism>
<dbReference type="PRINTS" id="PR01301">
    <property type="entry name" value="RGSPROTEIN"/>
</dbReference>
<evidence type="ECO:0000313" key="4">
    <source>
        <dbReference type="WBParaSite" id="PSAMB.scaffold2206size24605.g16799.t1"/>
    </source>
</evidence>
<keyword evidence="3" id="KW-1185">Reference proteome</keyword>
<protein>
    <submittedName>
        <fullName evidence="4">RGS domain-containing protein</fullName>
    </submittedName>
</protein>
<dbReference type="PROSITE" id="PS50132">
    <property type="entry name" value="RGS"/>
    <property type="match status" value="2"/>
</dbReference>
<feature type="domain" description="RGS" evidence="2">
    <location>
        <begin position="221"/>
        <end position="341"/>
    </location>
</feature>
<dbReference type="Pfam" id="PF00615">
    <property type="entry name" value="RGS"/>
    <property type="match status" value="2"/>
</dbReference>
<feature type="domain" description="RGS" evidence="2">
    <location>
        <begin position="93"/>
        <end position="206"/>
    </location>
</feature>
<dbReference type="AlphaFoldDB" id="A0A914VN64"/>
<evidence type="ECO:0000259" key="2">
    <source>
        <dbReference type="PROSITE" id="PS50132"/>
    </source>
</evidence>
<dbReference type="InterPro" id="IPR016137">
    <property type="entry name" value="RGS"/>
</dbReference>
<dbReference type="CDD" id="cd07440">
    <property type="entry name" value="RGS"/>
    <property type="match status" value="2"/>
</dbReference>
<dbReference type="SUPFAM" id="SSF48097">
    <property type="entry name" value="Regulator of G-protein signaling, RGS"/>
    <property type="match status" value="2"/>
</dbReference>
<name>A0A914VN64_9BILA</name>
<evidence type="ECO:0000313" key="3">
    <source>
        <dbReference type="Proteomes" id="UP000887566"/>
    </source>
</evidence>
<evidence type="ECO:0000256" key="1">
    <source>
        <dbReference type="SAM" id="MobiDB-lite"/>
    </source>
</evidence>
<proteinExistence type="predicted"/>
<accession>A0A914VN64</accession>
<dbReference type="PANTHER" id="PTHR10845:SF235">
    <property type="entry name" value="REGULATOR OF G-PROTEIN SIGNALING RGS-3"/>
    <property type="match status" value="1"/>
</dbReference>
<feature type="compositionally biased region" description="Low complexity" evidence="1">
    <location>
        <begin position="12"/>
        <end position="28"/>
    </location>
</feature>
<dbReference type="PANTHER" id="PTHR10845">
    <property type="entry name" value="REGULATOR OF G PROTEIN SIGNALING"/>
    <property type="match status" value="1"/>
</dbReference>